<dbReference type="Proteomes" id="UP000002222">
    <property type="component" value="Chromosome"/>
</dbReference>
<comment type="similarity">
    <text evidence="2 6">Belongs to the ABC-3 integral membrane protein family.</text>
</comment>
<protein>
    <submittedName>
        <fullName evidence="8">ABC-3 protein</fullName>
    </submittedName>
</protein>
<dbReference type="OrthoDB" id="9798540at2"/>
<evidence type="ECO:0000313" key="9">
    <source>
        <dbReference type="Proteomes" id="UP000002222"/>
    </source>
</evidence>
<comment type="subcellular location">
    <subcellularLocation>
        <location evidence="6">Cell membrane</location>
        <topology evidence="6">Multi-pass membrane protein</topology>
    </subcellularLocation>
    <subcellularLocation>
        <location evidence="1">Membrane</location>
        <topology evidence="1">Multi-pass membrane protein</topology>
    </subcellularLocation>
</comment>
<evidence type="ECO:0000313" key="8">
    <source>
        <dbReference type="EMBL" id="ACZ11167.1"/>
    </source>
</evidence>
<feature type="transmembrane region" description="Helical" evidence="7">
    <location>
        <begin position="132"/>
        <end position="150"/>
    </location>
</feature>
<dbReference type="GO" id="GO:0043190">
    <property type="term" value="C:ATP-binding cassette (ABC) transporter complex"/>
    <property type="evidence" value="ECO:0007669"/>
    <property type="project" value="InterPro"/>
</dbReference>
<feature type="transmembrane region" description="Helical" evidence="7">
    <location>
        <begin position="90"/>
        <end position="112"/>
    </location>
</feature>
<reference evidence="8 9" key="2">
    <citation type="journal article" date="2010" name="Stand. Genomic Sci.">
        <title>Complete genome sequence of Sulfurospirillum deleyianum type strain (5175).</title>
        <authorList>
            <person name="Sikorski J."/>
            <person name="Lapidus A."/>
            <person name="Copeland A."/>
            <person name="Glavina Del Rio T."/>
            <person name="Nolan M."/>
            <person name="Lucas S."/>
            <person name="Chen F."/>
            <person name="Tice H."/>
            <person name="Cheng J.F."/>
            <person name="Saunders E."/>
            <person name="Bruce D."/>
            <person name="Goodwin L."/>
            <person name="Pitluck S."/>
            <person name="Ovchinnikova G."/>
            <person name="Pati A."/>
            <person name="Ivanova N."/>
            <person name="Mavromatis K."/>
            <person name="Chen A."/>
            <person name="Palaniappan K."/>
            <person name="Chain P."/>
            <person name="Land M."/>
            <person name="Hauser L."/>
            <person name="Chang Y.J."/>
            <person name="Jeffries C.D."/>
            <person name="Brettin T."/>
            <person name="Detter J.C."/>
            <person name="Han C."/>
            <person name="Rohde M."/>
            <person name="Lang E."/>
            <person name="Spring S."/>
            <person name="Goker M."/>
            <person name="Bristow J."/>
            <person name="Eisen J.A."/>
            <person name="Markowitz V."/>
            <person name="Hugenholtz P."/>
            <person name="Kyrpides N.C."/>
            <person name="Klenk H.P."/>
        </authorList>
    </citation>
    <scope>NUCLEOTIDE SEQUENCE [LARGE SCALE GENOMIC DNA]</scope>
    <source>
        <strain evidence="9">ATCC 51133 / DSM 6946 / 5175</strain>
    </source>
</reference>
<evidence type="ECO:0000256" key="5">
    <source>
        <dbReference type="ARBA" id="ARBA00023136"/>
    </source>
</evidence>
<dbReference type="SUPFAM" id="SSF81345">
    <property type="entry name" value="ABC transporter involved in vitamin B12 uptake, BtuC"/>
    <property type="match status" value="1"/>
</dbReference>
<evidence type="ECO:0000256" key="7">
    <source>
        <dbReference type="SAM" id="Phobius"/>
    </source>
</evidence>
<feature type="transmembrane region" description="Helical" evidence="7">
    <location>
        <begin position="219"/>
        <end position="240"/>
    </location>
</feature>
<name>D1AZ29_SULD5</name>
<dbReference type="PANTHER" id="PTHR30477">
    <property type="entry name" value="ABC-TRANSPORTER METAL-BINDING PROTEIN"/>
    <property type="match status" value="1"/>
</dbReference>
<dbReference type="GO" id="GO:0055085">
    <property type="term" value="P:transmembrane transport"/>
    <property type="evidence" value="ECO:0007669"/>
    <property type="project" value="InterPro"/>
</dbReference>
<evidence type="ECO:0000256" key="3">
    <source>
        <dbReference type="ARBA" id="ARBA00022692"/>
    </source>
</evidence>
<reference evidence="9" key="1">
    <citation type="submission" date="2009-11" db="EMBL/GenBank/DDBJ databases">
        <title>The complete genome of Sulfurospirillum deleyianum DSM 6946.</title>
        <authorList>
            <consortium name="US DOE Joint Genome Institute (JGI-PGF)"/>
            <person name="Lucas S."/>
            <person name="Copeland A."/>
            <person name="Lapidus A."/>
            <person name="Glavina del Rio T."/>
            <person name="Dalin E."/>
            <person name="Tice H."/>
            <person name="Bruce D."/>
            <person name="Goodwin L."/>
            <person name="Pitluck S."/>
            <person name="Kyrpides N."/>
            <person name="Mavromatis K."/>
            <person name="Ivanova N."/>
            <person name="Ovchinnikova G."/>
            <person name="Munk A.C."/>
            <person name="Lu M."/>
            <person name="Brettin T."/>
            <person name="Detter J.C."/>
            <person name="Han C."/>
            <person name="Tapia R."/>
            <person name="Larimer F."/>
            <person name="Land M."/>
            <person name="Hauser L."/>
            <person name="Markowitz V."/>
            <person name="Cheng J.F."/>
            <person name="Hugenholtz P."/>
            <person name="Woyke T."/>
            <person name="Wu D."/>
            <person name="Aumann P."/>
            <person name="Schneider S."/>
            <person name="Lang E."/>
            <person name="Spring S."/>
            <person name="Klenk H.P."/>
            <person name="Eisen J.A."/>
        </authorList>
    </citation>
    <scope>NUCLEOTIDE SEQUENCE [LARGE SCALE GENOMIC DNA]</scope>
    <source>
        <strain evidence="9">ATCC 51133 / DSM 6946 / 5175</strain>
    </source>
</reference>
<keyword evidence="4 7" id="KW-1133">Transmembrane helix</keyword>
<keyword evidence="5 7" id="KW-0472">Membrane</keyword>
<gene>
    <name evidence="8" type="ordered locus">Sdel_0129</name>
</gene>
<dbReference type="STRING" id="525898.Sdel_0129"/>
<keyword evidence="6" id="KW-0813">Transport</keyword>
<keyword evidence="9" id="KW-1185">Reference proteome</keyword>
<dbReference type="HOGENOM" id="CLU_028808_3_0_7"/>
<feature type="transmembrane region" description="Helical" evidence="7">
    <location>
        <begin position="187"/>
        <end position="207"/>
    </location>
</feature>
<dbReference type="Pfam" id="PF00950">
    <property type="entry name" value="ABC-3"/>
    <property type="match status" value="1"/>
</dbReference>
<dbReference type="PANTHER" id="PTHR30477:SF18">
    <property type="entry name" value="METAL TRANSPORT SYSTEM MEMBRANE PROTEIN CT_417-RELATED"/>
    <property type="match status" value="1"/>
</dbReference>
<dbReference type="EMBL" id="CP001816">
    <property type="protein sequence ID" value="ACZ11167.1"/>
    <property type="molecule type" value="Genomic_DNA"/>
</dbReference>
<evidence type="ECO:0000256" key="1">
    <source>
        <dbReference type="ARBA" id="ARBA00004141"/>
    </source>
</evidence>
<dbReference type="eggNOG" id="COG1108">
    <property type="taxonomic scope" value="Bacteria"/>
</dbReference>
<dbReference type="Gene3D" id="1.10.3470.10">
    <property type="entry name" value="ABC transporter involved in vitamin B12 uptake, BtuC"/>
    <property type="match status" value="1"/>
</dbReference>
<dbReference type="InterPro" id="IPR037294">
    <property type="entry name" value="ABC_BtuC-like"/>
</dbReference>
<dbReference type="KEGG" id="sdl:Sdel_0129"/>
<sequence>MIELFSFDFMQNALFASVLVSVICGVIGTLIVINRMVFIAGGIAHGSYGGIGLALYFGIAPMLGASLFALFLGLIIAYITHQNSTRIDSLIGVIWAFGMALGIIMTDLTPGYNVDLMSYLFGAILSVSNEDIYGMSGVFVLVLVFALLFYKQLLAMSFDAQFAKLRGVNVTLLYFGLVLMTALGVVIIIRAVGLILVIALLTIPPYIAEKLTNSMAKMMLFSALLSAFFCITGLLLASFFNLSAGATIIMVGTATFFLQFLFSTLLRKA</sequence>
<evidence type="ECO:0000256" key="4">
    <source>
        <dbReference type="ARBA" id="ARBA00022989"/>
    </source>
</evidence>
<keyword evidence="3 6" id="KW-0812">Transmembrane</keyword>
<feature type="transmembrane region" description="Helical" evidence="7">
    <location>
        <begin position="246"/>
        <end position="266"/>
    </location>
</feature>
<dbReference type="AlphaFoldDB" id="D1AZ29"/>
<dbReference type="InterPro" id="IPR001626">
    <property type="entry name" value="ABC_TroCD"/>
</dbReference>
<proteinExistence type="inferred from homology"/>
<feature type="transmembrane region" description="Helical" evidence="7">
    <location>
        <begin position="53"/>
        <end position="78"/>
    </location>
</feature>
<dbReference type="RefSeq" id="WP_012855933.1">
    <property type="nucleotide sequence ID" value="NC_013512.1"/>
</dbReference>
<feature type="transmembrane region" description="Helical" evidence="7">
    <location>
        <begin position="12"/>
        <end position="33"/>
    </location>
</feature>
<accession>D1AZ29</accession>
<dbReference type="CDD" id="cd06550">
    <property type="entry name" value="TM_ABC_iron-siderophores_like"/>
    <property type="match status" value="1"/>
</dbReference>
<feature type="transmembrane region" description="Helical" evidence="7">
    <location>
        <begin position="162"/>
        <end position="181"/>
    </location>
</feature>
<evidence type="ECO:0000256" key="6">
    <source>
        <dbReference type="RuleBase" id="RU003943"/>
    </source>
</evidence>
<organism evidence="8 9">
    <name type="scientific">Sulfurospirillum deleyianum (strain ATCC 51133 / DSM 6946 / 5175)</name>
    <dbReference type="NCBI Taxonomy" id="525898"/>
    <lineage>
        <taxon>Bacteria</taxon>
        <taxon>Pseudomonadati</taxon>
        <taxon>Campylobacterota</taxon>
        <taxon>Epsilonproteobacteria</taxon>
        <taxon>Campylobacterales</taxon>
        <taxon>Sulfurospirillaceae</taxon>
        <taxon>Sulfurospirillum</taxon>
    </lineage>
</organism>
<dbReference type="GO" id="GO:0010043">
    <property type="term" value="P:response to zinc ion"/>
    <property type="evidence" value="ECO:0007669"/>
    <property type="project" value="TreeGrafter"/>
</dbReference>
<evidence type="ECO:0000256" key="2">
    <source>
        <dbReference type="ARBA" id="ARBA00008034"/>
    </source>
</evidence>